<keyword evidence="4" id="KW-1185">Reference proteome</keyword>
<reference evidence="3" key="1">
    <citation type="journal article" date="2023" name="G3 (Bethesda)">
        <title>Whole genome assembly and annotation of the endangered Caribbean coral Acropora cervicornis.</title>
        <authorList>
            <person name="Selwyn J.D."/>
            <person name="Vollmer S.V."/>
        </authorList>
    </citation>
    <scope>NUCLEOTIDE SEQUENCE</scope>
    <source>
        <strain evidence="3">K2</strain>
    </source>
</reference>
<evidence type="ECO:0000313" key="3">
    <source>
        <dbReference type="EMBL" id="KAK2559164.1"/>
    </source>
</evidence>
<feature type="compositionally biased region" description="Basic and acidic residues" evidence="2">
    <location>
        <begin position="267"/>
        <end position="276"/>
    </location>
</feature>
<feature type="region of interest" description="Disordered" evidence="2">
    <location>
        <begin position="1126"/>
        <end position="1185"/>
    </location>
</feature>
<evidence type="ECO:0000256" key="2">
    <source>
        <dbReference type="SAM" id="MobiDB-lite"/>
    </source>
</evidence>
<proteinExistence type="predicted"/>
<feature type="compositionally biased region" description="Basic and acidic residues" evidence="2">
    <location>
        <begin position="806"/>
        <end position="827"/>
    </location>
</feature>
<dbReference type="InterPro" id="IPR052655">
    <property type="entry name" value="AKNA_Centrosome-Trans_reg"/>
</dbReference>
<feature type="compositionally biased region" description="Polar residues" evidence="2">
    <location>
        <begin position="500"/>
        <end position="511"/>
    </location>
</feature>
<feature type="compositionally biased region" description="Basic residues" evidence="2">
    <location>
        <begin position="1126"/>
        <end position="1136"/>
    </location>
</feature>
<feature type="coiled-coil region" evidence="1">
    <location>
        <begin position="193"/>
        <end position="223"/>
    </location>
</feature>
<feature type="compositionally biased region" description="Acidic residues" evidence="2">
    <location>
        <begin position="436"/>
        <end position="449"/>
    </location>
</feature>
<feature type="compositionally biased region" description="Polar residues" evidence="2">
    <location>
        <begin position="594"/>
        <end position="610"/>
    </location>
</feature>
<feature type="region of interest" description="Disordered" evidence="2">
    <location>
        <begin position="1"/>
        <end position="52"/>
    </location>
</feature>
<feature type="compositionally biased region" description="Basic and acidic residues" evidence="2">
    <location>
        <begin position="302"/>
        <end position="312"/>
    </location>
</feature>
<organism evidence="3 4">
    <name type="scientific">Acropora cervicornis</name>
    <name type="common">Staghorn coral</name>
    <dbReference type="NCBI Taxonomy" id="6130"/>
    <lineage>
        <taxon>Eukaryota</taxon>
        <taxon>Metazoa</taxon>
        <taxon>Cnidaria</taxon>
        <taxon>Anthozoa</taxon>
        <taxon>Hexacorallia</taxon>
        <taxon>Scleractinia</taxon>
        <taxon>Astrocoeniina</taxon>
        <taxon>Acroporidae</taxon>
        <taxon>Acropora</taxon>
    </lineage>
</organism>
<dbReference type="AlphaFoldDB" id="A0AAD9QDG4"/>
<dbReference type="PANTHER" id="PTHR21510:SF13">
    <property type="entry name" value="AKNA DOMAIN-CONTAINING PROTEIN"/>
    <property type="match status" value="1"/>
</dbReference>
<feature type="compositionally biased region" description="Basic and acidic residues" evidence="2">
    <location>
        <begin position="33"/>
        <end position="52"/>
    </location>
</feature>
<feature type="compositionally biased region" description="Basic residues" evidence="2">
    <location>
        <begin position="579"/>
        <end position="588"/>
    </location>
</feature>
<protein>
    <submittedName>
        <fullName evidence="3">Microtubule organization protein AKNA</fullName>
    </submittedName>
</protein>
<accession>A0AAD9QDG4</accession>
<feature type="compositionally biased region" description="Basic and acidic residues" evidence="2">
    <location>
        <begin position="844"/>
        <end position="853"/>
    </location>
</feature>
<feature type="compositionally biased region" description="Polar residues" evidence="2">
    <location>
        <begin position="450"/>
        <end position="473"/>
    </location>
</feature>
<feature type="compositionally biased region" description="Basic and acidic residues" evidence="2">
    <location>
        <begin position="534"/>
        <end position="562"/>
    </location>
</feature>
<feature type="region of interest" description="Disordered" evidence="2">
    <location>
        <begin position="384"/>
        <end position="853"/>
    </location>
</feature>
<feature type="coiled-coil region" evidence="1">
    <location>
        <begin position="895"/>
        <end position="949"/>
    </location>
</feature>
<evidence type="ECO:0000313" key="4">
    <source>
        <dbReference type="Proteomes" id="UP001249851"/>
    </source>
</evidence>
<feature type="compositionally biased region" description="Basic and acidic residues" evidence="2">
    <location>
        <begin position="748"/>
        <end position="763"/>
    </location>
</feature>
<sequence length="1185" mass="132473">MAEQPSSTTHTVQKKDGHLSDQESLSDISTGADLHERLKKERSSRKEKDEVYQRLQDDYDELLKKYAQAENTIDQLRIGAKLNLYSDLPPPQQSSFVHVTAQKQPGVFKFPRSSQAVLSNGDLNRGKLSYDHGVDTGTQNGSPRTASIAGFDYTSPEVGRIRAVLSSKVNSFQDDVDALQNHVMEGQWGEPELQELRDMHEQLKAQNENFKREVLQLQRLENDRDPNSFEEERCGLRLEEISDQIGYAVSSNNVPHQDSRRNSYTELLNRPRDRHPQVARAEQGQESDLQNLMQRLRHIKEASRDDIAREENSSEEAEGLEQNSVEAGDPYARRFSLGPLPDSDGELEIKEGLGEDVEPLELQESGYFASESMSVIHDPASQPLSSQYFANSQGLHDGPRRGSFSISSPLRMSVSSIGGQRSRSNSHRSGATTVEIESEPPPEDDEDNDLSSTLPSPQISPKSGKSTRASSSPLRHDMNGMPHDPRNQKGPSEVSGKPSRASSKPTRLSRSISDHDSLPDTGTAAVPDEVLGLPRDHHSPSDRSAPRDSHVSQDPRNRRKIVDPSLAESGLHDADSTHKPSRVTHGRPLRASVSGDSRVSTPLFQPNGTSRPRDVHRRSKQRNPTVESERDFDSGFFGSEGSRISRGNESPDLPSTLYRENKLRDAPLQEQSATETEDDRLRSPMPKIIPKLVPRSRDLRRRRSSLQSLSESEEDRDVETTHPKPQIRTPSSQRDRKSHRHTPTHPTPRSESEDTRGLDDTLRRHASTPSLHDGDVGDKSGQSRATERASRTPSRHEKPANPSKSTDQRPMDKQSVRSYPGDRDSLRSGRRSRRGEDSSSGYSDNERRYRREELQSMRVQLQQDTNARGMQAQMYDDLRRRHDDLEREMVRRGTEQQMSNMYDNLQKKYDALANEMTRSRENAKNTLPIDDLRHRIEELSRDIRELKEKEYDRPVLPIAAAVPPPPTPVVSDPVPPPSPAPPPPPTQAPDVFLMHFLCPFCGGASPHSHGNYFYPGYSGLAQESPAVTTGAPAPRRRRNTETQTPYIPHVTTTFVGHPTAPVAASTPYAPYYHNVISAPVRHHTHTYPGVATTSPVVPAATMVTPGVPVVNSGGLIDTSAVHHIHHIPGGKSRTRRNREMSDSEESDSDEPVPRRHTRIRSNTGNRSSLGGYQRDEVRVRTLPSS</sequence>
<name>A0AAD9QDG4_ACRCE</name>
<feature type="compositionally biased region" description="Basic and acidic residues" evidence="2">
    <location>
        <begin position="474"/>
        <end position="487"/>
    </location>
</feature>
<dbReference type="Proteomes" id="UP001249851">
    <property type="component" value="Unassembled WGS sequence"/>
</dbReference>
<evidence type="ECO:0000256" key="1">
    <source>
        <dbReference type="SAM" id="Coils"/>
    </source>
</evidence>
<comment type="caution">
    <text evidence="3">The sequence shown here is derived from an EMBL/GenBank/DDBJ whole genome shotgun (WGS) entry which is preliminary data.</text>
</comment>
<reference evidence="3" key="2">
    <citation type="journal article" date="2023" name="Science">
        <title>Genomic signatures of disease resistance in endangered staghorn corals.</title>
        <authorList>
            <person name="Vollmer S.V."/>
            <person name="Selwyn J.D."/>
            <person name="Despard B.A."/>
            <person name="Roesel C.L."/>
        </authorList>
    </citation>
    <scope>NUCLEOTIDE SEQUENCE</scope>
    <source>
        <strain evidence="3">K2</strain>
    </source>
</reference>
<feature type="region of interest" description="Disordered" evidence="2">
    <location>
        <begin position="958"/>
        <end position="987"/>
    </location>
</feature>
<feature type="region of interest" description="Disordered" evidence="2">
    <location>
        <begin position="302"/>
        <end position="356"/>
    </location>
</feature>
<feature type="compositionally biased region" description="Polar residues" evidence="2">
    <location>
        <begin position="404"/>
        <end position="432"/>
    </location>
</feature>
<feature type="compositionally biased region" description="Basic and acidic residues" evidence="2">
    <location>
        <begin position="785"/>
        <end position="799"/>
    </location>
</feature>
<feature type="region of interest" description="Disordered" evidence="2">
    <location>
        <begin position="267"/>
        <end position="289"/>
    </location>
</feature>
<keyword evidence="1" id="KW-0175">Coiled coil</keyword>
<dbReference type="EMBL" id="JARQWQ010000041">
    <property type="protein sequence ID" value="KAK2559164.1"/>
    <property type="molecule type" value="Genomic_DNA"/>
</dbReference>
<feature type="compositionally biased region" description="Polar residues" evidence="2">
    <location>
        <begin position="1"/>
        <end position="11"/>
    </location>
</feature>
<dbReference type="PANTHER" id="PTHR21510">
    <property type="entry name" value="AKNA DOMAIN-CONTAINING PROTEIN"/>
    <property type="match status" value="1"/>
</dbReference>
<feature type="compositionally biased region" description="Pro residues" evidence="2">
    <location>
        <begin position="962"/>
        <end position="987"/>
    </location>
</feature>
<feature type="compositionally biased region" description="Polar residues" evidence="2">
    <location>
        <begin position="384"/>
        <end position="394"/>
    </location>
</feature>
<gene>
    <name evidence="3" type="ORF">P5673_018297</name>
</gene>
<feature type="compositionally biased region" description="Polar residues" evidence="2">
    <location>
        <begin position="1160"/>
        <end position="1170"/>
    </location>
</feature>